<evidence type="ECO:0000256" key="7">
    <source>
        <dbReference type="ARBA" id="ARBA00039935"/>
    </source>
</evidence>
<keyword evidence="3" id="KW-0809">Transit peptide</keyword>
<comment type="function">
    <text evidence="9">Component of the mitochondrial large ribosomal subunit (mt-LSU). The mitochondrial ribosome (mitoribosome) is a large ribonucleoprotein complex responsible for the synthesis of proteins inside mitochondria.</text>
</comment>
<evidence type="ECO:0000313" key="10">
    <source>
        <dbReference type="EMBL" id="CAG2250768.1"/>
    </source>
</evidence>
<keyword evidence="6" id="KW-0687">Ribonucleoprotein</keyword>
<dbReference type="InterPro" id="IPR002677">
    <property type="entry name" value="Ribosomal_bL32"/>
</dbReference>
<dbReference type="Pfam" id="PF01783">
    <property type="entry name" value="Ribosomal_L32p"/>
    <property type="match status" value="1"/>
</dbReference>
<dbReference type="InterPro" id="IPR051991">
    <property type="entry name" value="Mitoribosomal_protein_bL32"/>
</dbReference>
<dbReference type="AlphaFoldDB" id="A0A8S3V3A2"/>
<gene>
    <name evidence="10" type="ORF">MEDL_62469</name>
</gene>
<dbReference type="SUPFAM" id="SSF57829">
    <property type="entry name" value="Zn-binding ribosomal proteins"/>
    <property type="match status" value="1"/>
</dbReference>
<dbReference type="Proteomes" id="UP000683360">
    <property type="component" value="Unassembled WGS sequence"/>
</dbReference>
<evidence type="ECO:0000256" key="9">
    <source>
        <dbReference type="ARBA" id="ARBA00045766"/>
    </source>
</evidence>
<dbReference type="InterPro" id="IPR011332">
    <property type="entry name" value="Ribosomal_zn-bd"/>
</dbReference>
<accession>A0A8S3V3A2</accession>
<sequence>MSLLSRLHLSVQRLEQYLQKLTATYINNQQTHFGLALDAPSTNEKLDNNNTQQRSILDQIFSPIDYAVPKFRRSRERRMTRQFGKHQMERYIDIKKSLIMCLECGHWHEKKTICGTCYERVREETKEMKKELGEAMEYTPDQKEVMFVYDGEDKPPTFEGKHIVEMKKPRPKWFADALLTKVKPSNN</sequence>
<evidence type="ECO:0000313" key="11">
    <source>
        <dbReference type="Proteomes" id="UP000683360"/>
    </source>
</evidence>
<dbReference type="PANTHER" id="PTHR21026">
    <property type="entry name" value="39S RIBOSOMAL PROTEIN L32, MITOCHONDRIAL"/>
    <property type="match status" value="1"/>
</dbReference>
<comment type="similarity">
    <text evidence="2">Belongs to the bacterial ribosomal protein bL32 family.</text>
</comment>
<protein>
    <recommendedName>
        <fullName evidence="7">Large ribosomal subunit protein bL32m</fullName>
    </recommendedName>
    <alternativeName>
        <fullName evidence="8">39S ribosomal protein L32, mitochondrial</fullName>
    </alternativeName>
</protein>
<reference evidence="10" key="1">
    <citation type="submission" date="2021-03" db="EMBL/GenBank/DDBJ databases">
        <authorList>
            <person name="Bekaert M."/>
        </authorList>
    </citation>
    <scope>NUCLEOTIDE SEQUENCE</scope>
</reference>
<dbReference type="GO" id="GO:0006412">
    <property type="term" value="P:translation"/>
    <property type="evidence" value="ECO:0007669"/>
    <property type="project" value="InterPro"/>
</dbReference>
<dbReference type="PANTHER" id="PTHR21026:SF2">
    <property type="entry name" value="LARGE RIBOSOMAL SUBUNIT PROTEIN BL32M"/>
    <property type="match status" value="1"/>
</dbReference>
<dbReference type="OrthoDB" id="2014905at2759"/>
<evidence type="ECO:0000256" key="8">
    <source>
        <dbReference type="ARBA" id="ARBA00042577"/>
    </source>
</evidence>
<evidence type="ECO:0000256" key="6">
    <source>
        <dbReference type="ARBA" id="ARBA00023274"/>
    </source>
</evidence>
<evidence type="ECO:0000256" key="3">
    <source>
        <dbReference type="ARBA" id="ARBA00022946"/>
    </source>
</evidence>
<keyword evidence="5" id="KW-0496">Mitochondrion</keyword>
<evidence type="ECO:0000256" key="5">
    <source>
        <dbReference type="ARBA" id="ARBA00023128"/>
    </source>
</evidence>
<name>A0A8S3V3A2_MYTED</name>
<evidence type="ECO:0000256" key="1">
    <source>
        <dbReference type="ARBA" id="ARBA00004173"/>
    </source>
</evidence>
<keyword evidence="11" id="KW-1185">Reference proteome</keyword>
<comment type="caution">
    <text evidence="10">The sequence shown here is derived from an EMBL/GenBank/DDBJ whole genome shotgun (WGS) entry which is preliminary data.</text>
</comment>
<proteinExistence type="inferred from homology"/>
<dbReference type="GO" id="GO:0005762">
    <property type="term" value="C:mitochondrial large ribosomal subunit"/>
    <property type="evidence" value="ECO:0007669"/>
    <property type="project" value="TreeGrafter"/>
</dbReference>
<evidence type="ECO:0000256" key="2">
    <source>
        <dbReference type="ARBA" id="ARBA00008560"/>
    </source>
</evidence>
<organism evidence="10 11">
    <name type="scientific">Mytilus edulis</name>
    <name type="common">Blue mussel</name>
    <dbReference type="NCBI Taxonomy" id="6550"/>
    <lineage>
        <taxon>Eukaryota</taxon>
        <taxon>Metazoa</taxon>
        <taxon>Spiralia</taxon>
        <taxon>Lophotrochozoa</taxon>
        <taxon>Mollusca</taxon>
        <taxon>Bivalvia</taxon>
        <taxon>Autobranchia</taxon>
        <taxon>Pteriomorphia</taxon>
        <taxon>Mytilida</taxon>
        <taxon>Mytiloidea</taxon>
        <taxon>Mytilidae</taxon>
        <taxon>Mytilinae</taxon>
        <taxon>Mytilus</taxon>
    </lineage>
</organism>
<evidence type="ECO:0000256" key="4">
    <source>
        <dbReference type="ARBA" id="ARBA00022980"/>
    </source>
</evidence>
<keyword evidence="4" id="KW-0689">Ribosomal protein</keyword>
<dbReference type="GO" id="GO:0003735">
    <property type="term" value="F:structural constituent of ribosome"/>
    <property type="evidence" value="ECO:0007669"/>
    <property type="project" value="InterPro"/>
</dbReference>
<dbReference type="EMBL" id="CAJPWZ010003064">
    <property type="protein sequence ID" value="CAG2250768.1"/>
    <property type="molecule type" value="Genomic_DNA"/>
</dbReference>
<comment type="subcellular location">
    <subcellularLocation>
        <location evidence="1">Mitochondrion</location>
    </subcellularLocation>
</comment>